<dbReference type="AlphaFoldDB" id="A0AAP0DQ59"/>
<sequence length="460" mass="51939">MAARASFSTDSRIVKMPLPNSALLKDYLLDDLSSCSSNGFRSYPRRQCCGTKVRYLIEIDLNKHVKLPPMQKQFLKSKSKSKSKSKPKLKSAPILYKASAAMITVFKKFRFSGSGSSSRKPNFTPTKNRKQSTNHCFWKRSTDQKKKLGFKTFDQQIKQKDNNILPPDSKVSAAITTTTTTAEMKTSTTNSNNSNSSISSSYFTATSISSINAPENNFKEIIEQLAMEKMNGKNAATATATAATGNAKKKLQGEEKDEFSPISVIDFPYDKRDENDQDEVTSPFKHNPFYSKGRKTKLLSEDKRTKILARLNPVRLEDRITLSESRIHGSSSLQIQQEFAAEKNAVALLQLLKATMSSHNLSESTMTKSVLLGFFKERFIEGNASNNIILQEAKDWVKGQTKEMFKSQNSKLICVKEMEKGVKWLNYKEEGTRDIALELEYEVFSSLLEEMLLDFHFIVF</sequence>
<feature type="region of interest" description="Disordered" evidence="1">
    <location>
        <begin position="70"/>
        <end position="90"/>
    </location>
</feature>
<feature type="compositionally biased region" description="Low complexity" evidence="1">
    <location>
        <begin position="237"/>
        <end position="246"/>
    </location>
</feature>
<name>A0AAP0DQ59_9ASTR</name>
<comment type="caution">
    <text evidence="2">The sequence shown here is derived from an EMBL/GenBank/DDBJ whole genome shotgun (WGS) entry which is preliminary data.</text>
</comment>
<reference evidence="2 3" key="1">
    <citation type="submission" date="2024-04" db="EMBL/GenBank/DDBJ databases">
        <title>The reference genome of an endangered Asteraceae, Deinandra increscens subsp. villosa, native to the Central Coast of California.</title>
        <authorList>
            <person name="Guilliams M."/>
            <person name="Hasenstab-Lehman K."/>
            <person name="Meyer R."/>
            <person name="Mcevoy S."/>
        </authorList>
    </citation>
    <scope>NUCLEOTIDE SEQUENCE [LARGE SCALE GENOMIC DNA]</scope>
    <source>
        <tissue evidence="2">Leaf</tissue>
    </source>
</reference>
<proteinExistence type="predicted"/>
<keyword evidence="3" id="KW-1185">Reference proteome</keyword>
<feature type="region of interest" description="Disordered" evidence="1">
    <location>
        <begin position="112"/>
        <end position="136"/>
    </location>
</feature>
<dbReference type="PANTHER" id="PTHR33623">
    <property type="entry name" value="OS04G0572500 PROTEIN"/>
    <property type="match status" value="1"/>
</dbReference>
<gene>
    <name evidence="2" type="ORF">SSX86_005046</name>
</gene>
<dbReference type="Proteomes" id="UP001408789">
    <property type="component" value="Unassembled WGS sequence"/>
</dbReference>
<feature type="region of interest" description="Disordered" evidence="1">
    <location>
        <begin position="237"/>
        <end position="257"/>
    </location>
</feature>
<evidence type="ECO:0000256" key="1">
    <source>
        <dbReference type="SAM" id="MobiDB-lite"/>
    </source>
</evidence>
<evidence type="ECO:0000313" key="3">
    <source>
        <dbReference type="Proteomes" id="UP001408789"/>
    </source>
</evidence>
<organism evidence="2 3">
    <name type="scientific">Deinandra increscens subsp. villosa</name>
    <dbReference type="NCBI Taxonomy" id="3103831"/>
    <lineage>
        <taxon>Eukaryota</taxon>
        <taxon>Viridiplantae</taxon>
        <taxon>Streptophyta</taxon>
        <taxon>Embryophyta</taxon>
        <taxon>Tracheophyta</taxon>
        <taxon>Spermatophyta</taxon>
        <taxon>Magnoliopsida</taxon>
        <taxon>eudicotyledons</taxon>
        <taxon>Gunneridae</taxon>
        <taxon>Pentapetalae</taxon>
        <taxon>asterids</taxon>
        <taxon>campanulids</taxon>
        <taxon>Asterales</taxon>
        <taxon>Asteraceae</taxon>
        <taxon>Asteroideae</taxon>
        <taxon>Heliantheae alliance</taxon>
        <taxon>Madieae</taxon>
        <taxon>Madiinae</taxon>
        <taxon>Deinandra</taxon>
    </lineage>
</organism>
<accession>A0AAP0DQ59</accession>
<evidence type="ECO:0008006" key="4">
    <source>
        <dbReference type="Google" id="ProtNLM"/>
    </source>
</evidence>
<dbReference type="EMBL" id="JBCNJP010000007">
    <property type="protein sequence ID" value="KAK9076712.1"/>
    <property type="molecule type" value="Genomic_DNA"/>
</dbReference>
<protein>
    <recommendedName>
        <fullName evidence="4">DUF4378 domain-containing protein</fullName>
    </recommendedName>
</protein>
<feature type="compositionally biased region" description="Basic residues" evidence="1">
    <location>
        <begin position="75"/>
        <end position="89"/>
    </location>
</feature>
<dbReference type="PANTHER" id="PTHR33623:SF4">
    <property type="entry name" value="DUF4378 DOMAIN-CONTAINING PROTEIN"/>
    <property type="match status" value="1"/>
</dbReference>
<evidence type="ECO:0000313" key="2">
    <source>
        <dbReference type="EMBL" id="KAK9076712.1"/>
    </source>
</evidence>